<organism evidence="6 7">
    <name type="scientific">Bilophila wadsworthia (strain 3_1_6)</name>
    <dbReference type="NCBI Taxonomy" id="563192"/>
    <lineage>
        <taxon>Bacteria</taxon>
        <taxon>Pseudomonadati</taxon>
        <taxon>Thermodesulfobacteriota</taxon>
        <taxon>Desulfovibrionia</taxon>
        <taxon>Desulfovibrionales</taxon>
        <taxon>Desulfovibrionaceae</taxon>
        <taxon>Bilophila</taxon>
    </lineage>
</organism>
<dbReference type="InterPro" id="IPR006108">
    <property type="entry name" value="3HC_DH_C"/>
</dbReference>
<name>E5Y9H6_BILW3</name>
<keyword evidence="1" id="KW-0560">Oxidoreductase</keyword>
<dbReference type="eggNOG" id="COG1250">
    <property type="taxonomic scope" value="Bacteria"/>
</dbReference>
<dbReference type="Pfam" id="PF00725">
    <property type="entry name" value="3HCDH"/>
    <property type="match status" value="1"/>
</dbReference>
<evidence type="ECO:0000313" key="6">
    <source>
        <dbReference type="EMBL" id="EFV43368.2"/>
    </source>
</evidence>
<dbReference type="HOGENOM" id="CLU_009834_2_0_7"/>
<sequence>MGHAIALRFARGGHAVTLTDVDRDALDRAERSIRRLAGTQSEQLGGEAPESVMARLRFAEDGFGAAAGAELVVEVISERVDIKRRFYEELAGVVSPSALIASNTSVLDIFEHAPSVLHPQLIMAHYFVPAHIIPLVEIVGHPSNPGQLVPQFAACLSALGMKPVVLKRFARGFIVNRIQRAINQELFQLLDEGVADAAALDDAVSVCLGARLAVMGYLSRLDFTGLDLVLSNYRQVPMGLATDETPPPLLERMVGEGRLGFKSGKGFYGYSGVTSEEVLRHRDARLLAVFRSLETINARFPSPTLEPANGGAWQNGPSSQKDEDT</sequence>
<feature type="domain" description="3-hydroxyacyl-CoA dehydrogenase NAD binding" evidence="5">
    <location>
        <begin position="1"/>
        <end position="167"/>
    </location>
</feature>
<evidence type="ECO:0000259" key="4">
    <source>
        <dbReference type="Pfam" id="PF00725"/>
    </source>
</evidence>
<dbReference type="InterPro" id="IPR036291">
    <property type="entry name" value="NAD(P)-bd_dom_sf"/>
</dbReference>
<evidence type="ECO:0008006" key="8">
    <source>
        <dbReference type="Google" id="ProtNLM"/>
    </source>
</evidence>
<reference evidence="6 7" key="2">
    <citation type="submission" date="2013-04" db="EMBL/GenBank/DDBJ databases">
        <title>The Genome Sequence of Bilophila wadsworthia 3_1_6.</title>
        <authorList>
            <consortium name="The Broad Institute Genomics Platform"/>
            <person name="Earl A."/>
            <person name="Ward D."/>
            <person name="Feldgarden M."/>
            <person name="Gevers D."/>
            <person name="Sibley C."/>
            <person name="Strauss J."/>
            <person name="Allen-Vercoe E."/>
            <person name="Walker B."/>
            <person name="Young S."/>
            <person name="Zeng Q."/>
            <person name="Gargeya S."/>
            <person name="Fitzgerald M."/>
            <person name="Haas B."/>
            <person name="Abouelleil A."/>
            <person name="Allen A.W."/>
            <person name="Alvarado L."/>
            <person name="Arachchi H.M."/>
            <person name="Berlin A.M."/>
            <person name="Chapman S.B."/>
            <person name="Gainer-Dewar J."/>
            <person name="Goldberg J."/>
            <person name="Griggs A."/>
            <person name="Gujja S."/>
            <person name="Hansen M."/>
            <person name="Howarth C."/>
            <person name="Imamovic A."/>
            <person name="Ireland A."/>
            <person name="Larimer J."/>
            <person name="McCowan C."/>
            <person name="Murphy C."/>
            <person name="Pearson M."/>
            <person name="Poon T.W."/>
            <person name="Priest M."/>
            <person name="Roberts A."/>
            <person name="Saif S."/>
            <person name="Shea T."/>
            <person name="Sisk P."/>
            <person name="Sykes S."/>
            <person name="Wortman J."/>
            <person name="Nusbaum C."/>
            <person name="Birren B."/>
        </authorList>
    </citation>
    <scope>NUCLEOTIDE SEQUENCE [LARGE SCALE GENOMIC DNA]</scope>
    <source>
        <strain evidence="6 7">3_1_6</strain>
    </source>
</reference>
<evidence type="ECO:0000256" key="3">
    <source>
        <dbReference type="SAM" id="MobiDB-lite"/>
    </source>
</evidence>
<dbReference type="STRING" id="563192.HMPREF0179_02891"/>
<feature type="site" description="Important for catalytic activity" evidence="2">
    <location>
        <position position="125"/>
    </location>
</feature>
<dbReference type="Proteomes" id="UP000006034">
    <property type="component" value="Unassembled WGS sequence"/>
</dbReference>
<dbReference type="SUPFAM" id="SSF48179">
    <property type="entry name" value="6-phosphogluconate dehydrogenase C-terminal domain-like"/>
    <property type="match status" value="1"/>
</dbReference>
<evidence type="ECO:0000259" key="5">
    <source>
        <dbReference type="Pfam" id="PF02737"/>
    </source>
</evidence>
<dbReference type="InterPro" id="IPR013328">
    <property type="entry name" value="6PGD_dom2"/>
</dbReference>
<accession>E5Y9H6</accession>
<dbReference type="PIRSF" id="PIRSF000105">
    <property type="entry name" value="HCDH"/>
    <property type="match status" value="1"/>
</dbReference>
<comment type="caution">
    <text evidence="6">The sequence shown here is derived from an EMBL/GenBank/DDBJ whole genome shotgun (WGS) entry which is preliminary data.</text>
</comment>
<proteinExistence type="predicted"/>
<dbReference type="AlphaFoldDB" id="E5Y9H6"/>
<dbReference type="Gene3D" id="3.40.50.720">
    <property type="entry name" value="NAD(P)-binding Rossmann-like Domain"/>
    <property type="match status" value="1"/>
</dbReference>
<protein>
    <recommendedName>
        <fullName evidence="8">3-hydroxybutyryl-CoA dehydrogenase</fullName>
    </recommendedName>
</protein>
<dbReference type="InterPro" id="IPR006176">
    <property type="entry name" value="3-OHacyl-CoA_DH_NAD-bd"/>
</dbReference>
<keyword evidence="7" id="KW-1185">Reference proteome</keyword>
<dbReference type="InterPro" id="IPR008927">
    <property type="entry name" value="6-PGluconate_DH-like_C_sf"/>
</dbReference>
<dbReference type="Pfam" id="PF02737">
    <property type="entry name" value="3HCDH_N"/>
    <property type="match status" value="1"/>
</dbReference>
<gene>
    <name evidence="6" type="ORF">HMPREF0179_02891</name>
</gene>
<dbReference type="GO" id="GO:0006631">
    <property type="term" value="P:fatty acid metabolic process"/>
    <property type="evidence" value="ECO:0007669"/>
    <property type="project" value="InterPro"/>
</dbReference>
<evidence type="ECO:0000313" key="7">
    <source>
        <dbReference type="Proteomes" id="UP000006034"/>
    </source>
</evidence>
<feature type="region of interest" description="Disordered" evidence="3">
    <location>
        <begin position="301"/>
        <end position="325"/>
    </location>
</feature>
<dbReference type="InterPro" id="IPR022694">
    <property type="entry name" value="3-OHacyl-CoA_DH"/>
</dbReference>
<dbReference type="PANTHER" id="PTHR48075">
    <property type="entry name" value="3-HYDROXYACYL-COA DEHYDROGENASE FAMILY PROTEIN"/>
    <property type="match status" value="1"/>
</dbReference>
<dbReference type="PANTHER" id="PTHR48075:SF5">
    <property type="entry name" value="3-HYDROXYBUTYRYL-COA DEHYDROGENASE"/>
    <property type="match status" value="1"/>
</dbReference>
<dbReference type="Gene3D" id="1.10.1040.10">
    <property type="entry name" value="N-(1-d-carboxylethyl)-l-norvaline Dehydrogenase, domain 2"/>
    <property type="match status" value="1"/>
</dbReference>
<evidence type="ECO:0000256" key="2">
    <source>
        <dbReference type="PIRSR" id="PIRSR000105-1"/>
    </source>
</evidence>
<evidence type="ECO:0000256" key="1">
    <source>
        <dbReference type="ARBA" id="ARBA00023002"/>
    </source>
</evidence>
<dbReference type="GO" id="GO:0016616">
    <property type="term" value="F:oxidoreductase activity, acting on the CH-OH group of donors, NAD or NADP as acceptor"/>
    <property type="evidence" value="ECO:0007669"/>
    <property type="project" value="InterPro"/>
</dbReference>
<feature type="domain" description="3-hydroxyacyl-CoA dehydrogenase C-terminal" evidence="4">
    <location>
        <begin position="172"/>
        <end position="270"/>
    </location>
</feature>
<dbReference type="GO" id="GO:0070403">
    <property type="term" value="F:NAD+ binding"/>
    <property type="evidence" value="ECO:0007669"/>
    <property type="project" value="InterPro"/>
</dbReference>
<dbReference type="EMBL" id="ADCP02000001">
    <property type="protein sequence ID" value="EFV43368.2"/>
    <property type="molecule type" value="Genomic_DNA"/>
</dbReference>
<reference evidence="6 7" key="1">
    <citation type="submission" date="2010-10" db="EMBL/GenBank/DDBJ databases">
        <authorList>
            <consortium name="The Broad Institute Genome Sequencing Platform"/>
            <person name="Ward D."/>
            <person name="Earl A."/>
            <person name="Feldgarden M."/>
            <person name="Young S.K."/>
            <person name="Gargeya S."/>
            <person name="Zeng Q."/>
            <person name="Alvarado L."/>
            <person name="Berlin A."/>
            <person name="Bochicchio J."/>
            <person name="Chapman S.B."/>
            <person name="Chen Z."/>
            <person name="Freedman E."/>
            <person name="Gellesch M."/>
            <person name="Goldberg J."/>
            <person name="Griggs A."/>
            <person name="Gujja S."/>
            <person name="Heilman E."/>
            <person name="Heiman D."/>
            <person name="Howarth C."/>
            <person name="Mehta T."/>
            <person name="Neiman D."/>
            <person name="Pearson M."/>
            <person name="Roberts A."/>
            <person name="Saif S."/>
            <person name="Shea T."/>
            <person name="Shenoy N."/>
            <person name="Sisk P."/>
            <person name="Stolte C."/>
            <person name="Sykes S."/>
            <person name="White J."/>
            <person name="Yandava C."/>
            <person name="Allen-Vercoe E."/>
            <person name="Sibley C."/>
            <person name="Ambrose C.E."/>
            <person name="Strauss J."/>
            <person name="Daigneault M."/>
            <person name="Haas B."/>
            <person name="Nusbaum C."/>
            <person name="Birren B."/>
        </authorList>
    </citation>
    <scope>NUCLEOTIDE SEQUENCE [LARGE SCALE GENOMIC DNA]</scope>
    <source>
        <strain evidence="6 7">3_1_6</strain>
    </source>
</reference>
<dbReference type="SUPFAM" id="SSF51735">
    <property type="entry name" value="NAD(P)-binding Rossmann-fold domains"/>
    <property type="match status" value="1"/>
</dbReference>